<gene>
    <name evidence="2" type="ORF">D7I44_07425</name>
</gene>
<dbReference type="AlphaFoldDB" id="A0A387BL45"/>
<keyword evidence="1" id="KW-0812">Transmembrane</keyword>
<feature type="transmembrane region" description="Helical" evidence="1">
    <location>
        <begin position="201"/>
        <end position="220"/>
    </location>
</feature>
<name>A0A387BL45_9MICO</name>
<keyword evidence="1" id="KW-1133">Transmembrane helix</keyword>
<evidence type="ECO:0000313" key="2">
    <source>
        <dbReference type="EMBL" id="AYG03378.1"/>
    </source>
</evidence>
<dbReference type="RefSeq" id="WP_120788910.1">
    <property type="nucleotide sequence ID" value="NZ_CP032624.1"/>
</dbReference>
<organism evidence="2 3">
    <name type="scientific">Gryllotalpicola protaetiae</name>
    <dbReference type="NCBI Taxonomy" id="2419771"/>
    <lineage>
        <taxon>Bacteria</taxon>
        <taxon>Bacillati</taxon>
        <taxon>Actinomycetota</taxon>
        <taxon>Actinomycetes</taxon>
        <taxon>Micrococcales</taxon>
        <taxon>Microbacteriaceae</taxon>
        <taxon>Gryllotalpicola</taxon>
    </lineage>
</organism>
<feature type="transmembrane region" description="Helical" evidence="1">
    <location>
        <begin position="135"/>
        <end position="157"/>
    </location>
</feature>
<feature type="transmembrane region" description="Helical" evidence="1">
    <location>
        <begin position="82"/>
        <end position="104"/>
    </location>
</feature>
<keyword evidence="3" id="KW-1185">Reference proteome</keyword>
<dbReference type="KEGG" id="gry:D7I44_07425"/>
<feature type="transmembrane region" description="Helical" evidence="1">
    <location>
        <begin position="169"/>
        <end position="189"/>
    </location>
</feature>
<protein>
    <recommendedName>
        <fullName evidence="4">DUF4386 domain-containing protein</fullName>
    </recommendedName>
</protein>
<accession>A0A387BL45</accession>
<dbReference type="Proteomes" id="UP000275069">
    <property type="component" value="Chromosome"/>
</dbReference>
<dbReference type="EMBL" id="CP032624">
    <property type="protein sequence ID" value="AYG03378.1"/>
    <property type="molecule type" value="Genomic_DNA"/>
</dbReference>
<evidence type="ECO:0000313" key="3">
    <source>
        <dbReference type="Proteomes" id="UP000275069"/>
    </source>
</evidence>
<feature type="transmembrane region" description="Helical" evidence="1">
    <location>
        <begin position="50"/>
        <end position="70"/>
    </location>
</feature>
<evidence type="ECO:0000256" key="1">
    <source>
        <dbReference type="SAM" id="Phobius"/>
    </source>
</evidence>
<reference evidence="2 3" key="1">
    <citation type="submission" date="2018-09" db="EMBL/GenBank/DDBJ databases">
        <title>Genome sequencing of strain 2DFW10M-5.</title>
        <authorList>
            <person name="Heo J."/>
            <person name="Kim S.-J."/>
            <person name="Kwon S.-W."/>
        </authorList>
    </citation>
    <scope>NUCLEOTIDE SEQUENCE [LARGE SCALE GENOMIC DNA]</scope>
    <source>
        <strain evidence="2 3">2DFW10M-5</strain>
    </source>
</reference>
<sequence length="236" mass="24917">MLSTPPRVPRLTLLWGGAGIVAATVVPLAWQVFHLVPPTGWERLNWAWESFSTTASAAVLLAAFTVLAVGVRRESGIAGSSIAGNVALIGFAVVGLAVNLYNYVPPDSFLSPMRHLTNSDYSGVSVADQQTLARAIWILEGVVYLGHAALVVASVFVIRAHVLRGAARWGLAALALATVVVDLLWHAAFGPELSIRLLSQAQVVVPLIQLLVGVVFLLQARSTRVSGVTRSVLSAG</sequence>
<evidence type="ECO:0008006" key="4">
    <source>
        <dbReference type="Google" id="ProtNLM"/>
    </source>
</evidence>
<proteinExistence type="predicted"/>
<keyword evidence="1" id="KW-0472">Membrane</keyword>
<feature type="transmembrane region" description="Helical" evidence="1">
    <location>
        <begin position="12"/>
        <end position="30"/>
    </location>
</feature>